<gene>
    <name evidence="1" type="ORF">AEK19_MT1409</name>
</gene>
<dbReference type="EMBL" id="KY774314">
    <property type="protein sequence ID" value="ART31604.1"/>
    <property type="molecule type" value="Genomic_DNA"/>
</dbReference>
<name>A0A1Y0B2J2_9LAMI</name>
<sequence>MSWIFIIKWGNYIAPESLFLAGSDPKSCCPEFQLSQAPNMSLIPHTDPSPELLPQSDVSIPGSSNLIPLVGNILLNLRECYKFGPEKHLSQPTSTKTMVFCCYIRCVGVF</sequence>
<evidence type="ECO:0000313" key="1">
    <source>
        <dbReference type="EMBL" id="ART31604.1"/>
    </source>
</evidence>
<accession>A0A1Y0B2J2</accession>
<proteinExistence type="predicted"/>
<protein>
    <submittedName>
        <fullName evidence="1">Uncharacterized protein</fullName>
    </submittedName>
</protein>
<keyword evidence="1" id="KW-0496">Mitochondrion</keyword>
<organism evidence="1">
    <name type="scientific">Utricularia reniformis</name>
    <dbReference type="NCBI Taxonomy" id="192314"/>
    <lineage>
        <taxon>Eukaryota</taxon>
        <taxon>Viridiplantae</taxon>
        <taxon>Streptophyta</taxon>
        <taxon>Embryophyta</taxon>
        <taxon>Tracheophyta</taxon>
        <taxon>Spermatophyta</taxon>
        <taxon>Magnoliopsida</taxon>
        <taxon>eudicotyledons</taxon>
        <taxon>Gunneridae</taxon>
        <taxon>Pentapetalae</taxon>
        <taxon>asterids</taxon>
        <taxon>lamiids</taxon>
        <taxon>Lamiales</taxon>
        <taxon>Lentibulariaceae</taxon>
        <taxon>Utricularia</taxon>
    </lineage>
</organism>
<dbReference type="AlphaFoldDB" id="A0A1Y0B2J2"/>
<reference evidence="1" key="1">
    <citation type="submission" date="2017-03" db="EMBL/GenBank/DDBJ databases">
        <title>The mitochondrial genome of the carnivorous plant Utricularia reniformis (Lentibulariaceae): structure, comparative analysis and evolutionary landmarks.</title>
        <authorList>
            <person name="Silva S.R."/>
            <person name="Alvarenga D.O."/>
            <person name="Michael T.P."/>
            <person name="Miranda V.F.O."/>
            <person name="Varani A.M."/>
        </authorList>
    </citation>
    <scope>NUCLEOTIDE SEQUENCE</scope>
</reference>
<geneLocation type="mitochondrion" evidence="1"/>